<sequence>MEEKCLKVQDYTSEISDDALLLIFSELNWMDINNLKLVSKRFYGVVHRNYHRLERRKTAVSCQDEF</sequence>
<reference evidence="3" key="1">
    <citation type="submission" date="2017-02" db="UniProtKB">
        <authorList>
            <consortium name="WormBaseParasite"/>
        </authorList>
    </citation>
    <scope>IDENTIFICATION</scope>
</reference>
<evidence type="ECO:0000313" key="3">
    <source>
        <dbReference type="WBParaSite" id="SPAL_0000363200.1"/>
    </source>
</evidence>
<feature type="domain" description="F-box" evidence="1">
    <location>
        <begin position="15"/>
        <end position="55"/>
    </location>
</feature>
<dbReference type="Pfam" id="PF00646">
    <property type="entry name" value="F-box"/>
    <property type="match status" value="1"/>
</dbReference>
<name>A0A0N5BC85_STREA</name>
<dbReference type="InterPro" id="IPR001810">
    <property type="entry name" value="F-box_dom"/>
</dbReference>
<organism evidence="2 3">
    <name type="scientific">Strongyloides papillosus</name>
    <name type="common">Intestinal threadworm</name>
    <dbReference type="NCBI Taxonomy" id="174720"/>
    <lineage>
        <taxon>Eukaryota</taxon>
        <taxon>Metazoa</taxon>
        <taxon>Ecdysozoa</taxon>
        <taxon>Nematoda</taxon>
        <taxon>Chromadorea</taxon>
        <taxon>Rhabditida</taxon>
        <taxon>Tylenchina</taxon>
        <taxon>Panagrolaimomorpha</taxon>
        <taxon>Strongyloidoidea</taxon>
        <taxon>Strongyloididae</taxon>
        <taxon>Strongyloides</taxon>
    </lineage>
</organism>
<dbReference type="AlphaFoldDB" id="A0A0N5BC85"/>
<protein>
    <submittedName>
        <fullName evidence="3">F-box domain-containing protein</fullName>
    </submittedName>
</protein>
<evidence type="ECO:0000259" key="1">
    <source>
        <dbReference type="SMART" id="SM00256"/>
    </source>
</evidence>
<dbReference type="SMART" id="SM00256">
    <property type="entry name" value="FBOX"/>
    <property type="match status" value="1"/>
</dbReference>
<evidence type="ECO:0000313" key="2">
    <source>
        <dbReference type="Proteomes" id="UP000046392"/>
    </source>
</evidence>
<proteinExistence type="predicted"/>
<accession>A0A0N5BC85</accession>
<keyword evidence="2" id="KW-1185">Reference proteome</keyword>
<dbReference type="InterPro" id="IPR036047">
    <property type="entry name" value="F-box-like_dom_sf"/>
</dbReference>
<dbReference type="WBParaSite" id="SPAL_0000363200.1">
    <property type="protein sequence ID" value="SPAL_0000363200.1"/>
    <property type="gene ID" value="SPAL_0000363200"/>
</dbReference>
<dbReference type="Proteomes" id="UP000046392">
    <property type="component" value="Unplaced"/>
</dbReference>
<dbReference type="SUPFAM" id="SSF81383">
    <property type="entry name" value="F-box domain"/>
    <property type="match status" value="1"/>
</dbReference>